<feature type="compositionally biased region" description="Low complexity" evidence="1">
    <location>
        <begin position="159"/>
        <end position="208"/>
    </location>
</feature>
<feature type="compositionally biased region" description="Low complexity" evidence="1">
    <location>
        <begin position="109"/>
        <end position="126"/>
    </location>
</feature>
<accession>A0A938WXS0</accession>
<keyword evidence="2" id="KW-0812">Transmembrane</keyword>
<evidence type="ECO:0000259" key="3">
    <source>
        <dbReference type="Pfam" id="PF13240"/>
    </source>
</evidence>
<protein>
    <submittedName>
        <fullName evidence="4">Zinc-ribbon domain-containing protein</fullName>
    </submittedName>
</protein>
<evidence type="ECO:0000256" key="1">
    <source>
        <dbReference type="SAM" id="MobiDB-lite"/>
    </source>
</evidence>
<feature type="region of interest" description="Disordered" evidence="1">
    <location>
        <begin position="159"/>
        <end position="221"/>
    </location>
</feature>
<dbReference type="Proteomes" id="UP000718821">
    <property type="component" value="Unassembled WGS sequence"/>
</dbReference>
<keyword evidence="2" id="KW-0472">Membrane</keyword>
<feature type="transmembrane region" description="Helical" evidence="2">
    <location>
        <begin position="361"/>
        <end position="381"/>
    </location>
</feature>
<feature type="transmembrane region" description="Helical" evidence="2">
    <location>
        <begin position="328"/>
        <end position="349"/>
    </location>
</feature>
<comment type="caution">
    <text evidence="4">The sequence shown here is derived from an EMBL/GenBank/DDBJ whole genome shotgun (WGS) entry which is preliminary data.</text>
</comment>
<keyword evidence="2" id="KW-1133">Transmembrane helix</keyword>
<feature type="domain" description="Zinc-ribbon" evidence="3">
    <location>
        <begin position="2"/>
        <end position="24"/>
    </location>
</feature>
<feature type="transmembrane region" description="Helical" evidence="2">
    <location>
        <begin position="236"/>
        <end position="261"/>
    </location>
</feature>
<evidence type="ECO:0000256" key="2">
    <source>
        <dbReference type="SAM" id="Phobius"/>
    </source>
</evidence>
<feature type="transmembrane region" description="Helical" evidence="2">
    <location>
        <begin position="730"/>
        <end position="750"/>
    </location>
</feature>
<feature type="transmembrane region" description="Helical" evidence="2">
    <location>
        <begin position="569"/>
        <end position="591"/>
    </location>
</feature>
<proteinExistence type="predicted"/>
<feature type="transmembrane region" description="Helical" evidence="2">
    <location>
        <begin position="448"/>
        <end position="476"/>
    </location>
</feature>
<feature type="region of interest" description="Disordered" evidence="1">
    <location>
        <begin position="658"/>
        <end position="703"/>
    </location>
</feature>
<keyword evidence="5" id="KW-1185">Reference proteome</keyword>
<organism evidence="4 5">
    <name type="scientific">Bifidobacterium pullorum subsp. saeculare</name>
    <dbReference type="NCBI Taxonomy" id="78257"/>
    <lineage>
        <taxon>Bacteria</taxon>
        <taxon>Bacillati</taxon>
        <taxon>Actinomycetota</taxon>
        <taxon>Actinomycetes</taxon>
        <taxon>Bifidobacteriales</taxon>
        <taxon>Bifidobacteriaceae</taxon>
        <taxon>Bifidobacterium</taxon>
    </lineage>
</organism>
<dbReference type="EMBL" id="JACLYU010000009">
    <property type="protein sequence ID" value="MBM6699821.1"/>
    <property type="molecule type" value="Genomic_DNA"/>
</dbReference>
<reference evidence="4" key="2">
    <citation type="journal article" date="2021" name="Sci. Rep.">
        <title>The distribution of antibiotic resistance genes in chicken gut microbiota commensals.</title>
        <authorList>
            <person name="Juricova H."/>
            <person name="Matiasovicova J."/>
            <person name="Kubasova T."/>
            <person name="Cejkova D."/>
            <person name="Rychlik I."/>
        </authorList>
    </citation>
    <scope>NUCLEOTIDE SEQUENCE</scope>
    <source>
        <strain evidence="4">An836</strain>
    </source>
</reference>
<feature type="transmembrane region" description="Helical" evidence="2">
    <location>
        <begin position="527"/>
        <end position="548"/>
    </location>
</feature>
<feature type="region of interest" description="Disordered" evidence="1">
    <location>
        <begin position="109"/>
        <end position="146"/>
    </location>
</feature>
<reference evidence="4" key="1">
    <citation type="submission" date="2020-08" db="EMBL/GenBank/DDBJ databases">
        <authorList>
            <person name="Cejkova D."/>
            <person name="Kubasova T."/>
            <person name="Jahodarova E."/>
            <person name="Rychlik I."/>
        </authorList>
    </citation>
    <scope>NUCLEOTIDE SEQUENCE</scope>
    <source>
        <strain evidence="4">An836</strain>
    </source>
</reference>
<name>A0A938WXS0_9BIFI</name>
<feature type="region of interest" description="Disordered" evidence="1">
    <location>
        <begin position="31"/>
        <end position="73"/>
    </location>
</feature>
<feature type="transmembrane region" description="Helical" evidence="2">
    <location>
        <begin position="402"/>
        <end position="428"/>
    </location>
</feature>
<dbReference type="Pfam" id="PF13240">
    <property type="entry name" value="Zn_Ribbon_1"/>
    <property type="match status" value="1"/>
</dbReference>
<evidence type="ECO:0000313" key="5">
    <source>
        <dbReference type="Proteomes" id="UP000718821"/>
    </source>
</evidence>
<feature type="transmembrane region" description="Helical" evidence="2">
    <location>
        <begin position="483"/>
        <end position="507"/>
    </location>
</feature>
<gene>
    <name evidence="4" type="ORF">H7U32_05725</name>
</gene>
<sequence length="1053" mass="108610">MFCTNCGARCSDTAKFCTHCGHPIVRPPVQQPAVAQPAAQTAQAPAAQPKAQAAQTPPVVPAQPQVPAVAQPAVPEPAPAMEPIAAAPEPEAAPETPDIPAADMAAVTTDTEPAAATDVAPAPADTMTQETPTEALPRPADAEPASAQPTIVIPTTADAAAPPDATTLPATDMAQPDQPGMPGQPAQPAQPGQPGMPGQAGAPVMPGAPAAPKPNPELEQLGADLKDGRTWQTIGVSLGLGMAAAVVAAIISAAALTAVFAQAGSSLMSSVPGMGTLSGVLGSVESSAPNFLQLIVIMLTLTSAGSLSVAASAEGFGQDASTSMEFSLGLGLAGAALFAGAAFGAFWFARRHAMRWRWTGVASAVIVGALGGVAYLVLALIGRATLSAGMYGMGASAVLSGATFGTFFSAFLASGLGAAAGCFLASAAPDGSNVFMSFWRWLHRARGFVRTVVEAALVYAALYTVLLLVVLIILAAQSHQATVVLLLPVLFPWMGTWIMAMTCFGGITMRAGSDSVLTMSLFSPNMASQWALWVGVLLFLVATCYVALRLSARAMYDPSKGGWQNSWKSPLTAGVAWLVFTGLFCGMRASYGGSSSAADVRPALWTCLVVALWMFIVEVVANTFGPHLVAPMWKIVAGGCVQPPLAWAAQPAQAQAQPAAGTPAAAAPVPDGAQGAAAPPAQPSQQPTQLFTAPTQPAQPTQPIQPTMAMAVPPAAVPHQPMKASTKRGLIIGGAVAGVVALLAILWGVLGATVFSPKTAVQEYLEAIAGGRWSQATKLVNPQTTDKESKLLDDAAAKDGATISNPEVTKVSIDGGSATAQIRYVLGGKQYTGSLTVASNGPKFLVFKDWGVVTPLTSTLTVSAPDEVTGVSINGVDLDKTNAAGGESTGSSFSWTFKVYPGAYQVTATKSKYYTAESQKAQAATIADGVSVDLRAKPTDALTQAIGDQVKSKLDTCAESTEAEPEGCPFSTYRWSDEYYRNYSWSITKYPKVTDVDLSGSFSASSGTAKVTYDRKNWDDTWEPDSDEDSFECYGTYTIDGNKVTVDLNSSYY</sequence>
<dbReference type="AlphaFoldDB" id="A0A938WXS0"/>
<dbReference type="InterPro" id="IPR026870">
    <property type="entry name" value="Zinc_ribbon_dom"/>
</dbReference>
<feature type="transmembrane region" description="Helical" evidence="2">
    <location>
        <begin position="291"/>
        <end position="316"/>
    </location>
</feature>
<evidence type="ECO:0000313" key="4">
    <source>
        <dbReference type="EMBL" id="MBM6699821.1"/>
    </source>
</evidence>
<feature type="transmembrane region" description="Helical" evidence="2">
    <location>
        <begin position="603"/>
        <end position="624"/>
    </location>
</feature>